<evidence type="ECO:0000259" key="8">
    <source>
        <dbReference type="Pfam" id="PF00408"/>
    </source>
</evidence>
<evidence type="ECO:0000256" key="3">
    <source>
        <dbReference type="ARBA" id="ARBA00022553"/>
    </source>
</evidence>
<evidence type="ECO:0000259" key="10">
    <source>
        <dbReference type="Pfam" id="PF02879"/>
    </source>
</evidence>
<dbReference type="SUPFAM" id="SSF55957">
    <property type="entry name" value="Phosphoglucomutase, C-terminal domain"/>
    <property type="match status" value="1"/>
</dbReference>
<reference evidence="12" key="2">
    <citation type="submission" date="2021-04" db="EMBL/GenBank/DDBJ databases">
        <authorList>
            <person name="Gilroy R."/>
        </authorList>
    </citation>
    <scope>NUCLEOTIDE SEQUENCE</scope>
    <source>
        <strain evidence="12">Gambia11-129</strain>
    </source>
</reference>
<keyword evidence="5 7" id="KW-0460">Magnesium</keyword>
<comment type="similarity">
    <text evidence="2 7">Belongs to the phosphohexose mutase family.</text>
</comment>
<feature type="domain" description="Alpha-D-phosphohexomutase alpha/beta/alpha" evidence="10">
    <location>
        <begin position="149"/>
        <end position="243"/>
    </location>
</feature>
<gene>
    <name evidence="12" type="ORF">IAB12_06525</name>
</gene>
<keyword evidence="6" id="KW-0413">Isomerase</keyword>
<dbReference type="Gene3D" id="3.30.310.50">
    <property type="entry name" value="Alpha-D-phosphohexomutase, C-terminal domain"/>
    <property type="match status" value="1"/>
</dbReference>
<dbReference type="InterPro" id="IPR005843">
    <property type="entry name" value="A-D-PHexomutase_C"/>
</dbReference>
<dbReference type="InterPro" id="IPR005845">
    <property type="entry name" value="A-D-PHexomutase_a/b/a-II"/>
</dbReference>
<feature type="domain" description="Alpha-D-phosphohexomutase alpha/beta/alpha" evidence="11">
    <location>
        <begin position="248"/>
        <end position="358"/>
    </location>
</feature>
<dbReference type="Proteomes" id="UP000823936">
    <property type="component" value="Unassembled WGS sequence"/>
</dbReference>
<dbReference type="AlphaFoldDB" id="A0A9D1PVM8"/>
<dbReference type="Pfam" id="PF02878">
    <property type="entry name" value="PGM_PMM_I"/>
    <property type="match status" value="1"/>
</dbReference>
<dbReference type="InterPro" id="IPR005841">
    <property type="entry name" value="Alpha-D-phosphohexomutase_SF"/>
</dbReference>
<protein>
    <submittedName>
        <fullName evidence="12">Phosphomannomutase/phosphoglucomutase</fullName>
    </submittedName>
</protein>
<evidence type="ECO:0000256" key="7">
    <source>
        <dbReference type="RuleBase" id="RU004326"/>
    </source>
</evidence>
<dbReference type="InterPro" id="IPR016055">
    <property type="entry name" value="A-D-PHexomutase_a/b/a-I/II/III"/>
</dbReference>
<evidence type="ECO:0000313" key="13">
    <source>
        <dbReference type="Proteomes" id="UP000823936"/>
    </source>
</evidence>
<dbReference type="PRINTS" id="PR00509">
    <property type="entry name" value="PGMPMM"/>
</dbReference>
<dbReference type="CDD" id="cd03089">
    <property type="entry name" value="PMM_PGM"/>
    <property type="match status" value="1"/>
</dbReference>
<dbReference type="SUPFAM" id="SSF53738">
    <property type="entry name" value="Phosphoglucomutase, first 3 domains"/>
    <property type="match status" value="3"/>
</dbReference>
<evidence type="ECO:0000256" key="1">
    <source>
        <dbReference type="ARBA" id="ARBA00001946"/>
    </source>
</evidence>
<dbReference type="Gene3D" id="3.40.120.10">
    <property type="entry name" value="Alpha-D-Glucose-1,6-Bisphosphate, subunit A, domain 3"/>
    <property type="match status" value="3"/>
</dbReference>
<evidence type="ECO:0000259" key="11">
    <source>
        <dbReference type="Pfam" id="PF02880"/>
    </source>
</evidence>
<dbReference type="Pfam" id="PF02880">
    <property type="entry name" value="PGM_PMM_III"/>
    <property type="match status" value="1"/>
</dbReference>
<comment type="caution">
    <text evidence="12">The sequence shown here is derived from an EMBL/GenBank/DDBJ whole genome shotgun (WGS) entry which is preliminary data.</text>
</comment>
<proteinExistence type="inferred from homology"/>
<feature type="domain" description="Alpha-D-phosphohexomutase alpha/beta/alpha" evidence="9">
    <location>
        <begin position="2"/>
        <end position="128"/>
    </location>
</feature>
<dbReference type="EMBL" id="DXHU01000023">
    <property type="protein sequence ID" value="HIV99412.1"/>
    <property type="molecule type" value="Genomic_DNA"/>
</dbReference>
<evidence type="ECO:0000256" key="5">
    <source>
        <dbReference type="ARBA" id="ARBA00022842"/>
    </source>
</evidence>
<dbReference type="PANTHER" id="PTHR43771">
    <property type="entry name" value="PHOSPHOMANNOMUTASE"/>
    <property type="match status" value="1"/>
</dbReference>
<keyword evidence="4 7" id="KW-0479">Metal-binding</keyword>
<feature type="domain" description="Alpha-D-phosphohexomutase C-terminal" evidence="8">
    <location>
        <begin position="366"/>
        <end position="440"/>
    </location>
</feature>
<evidence type="ECO:0000256" key="2">
    <source>
        <dbReference type="ARBA" id="ARBA00010231"/>
    </source>
</evidence>
<dbReference type="InterPro" id="IPR016066">
    <property type="entry name" value="A-D-PHexomutase_CS"/>
</dbReference>
<keyword evidence="3" id="KW-0597">Phosphoprotein</keyword>
<evidence type="ECO:0000313" key="12">
    <source>
        <dbReference type="EMBL" id="HIV99412.1"/>
    </source>
</evidence>
<organism evidence="12 13">
    <name type="scientific">Candidatus Ornithospirochaeta avicola</name>
    <dbReference type="NCBI Taxonomy" id="2840896"/>
    <lineage>
        <taxon>Bacteria</taxon>
        <taxon>Pseudomonadati</taxon>
        <taxon>Spirochaetota</taxon>
        <taxon>Spirochaetia</taxon>
        <taxon>Spirochaetales</taxon>
        <taxon>Spirochaetaceae</taxon>
        <taxon>Spirochaetaceae incertae sedis</taxon>
        <taxon>Candidatus Ornithospirochaeta</taxon>
    </lineage>
</organism>
<evidence type="ECO:0000256" key="6">
    <source>
        <dbReference type="ARBA" id="ARBA00023235"/>
    </source>
</evidence>
<dbReference type="Pfam" id="PF00408">
    <property type="entry name" value="PGM_PMM_IV"/>
    <property type="match status" value="1"/>
</dbReference>
<reference evidence="12" key="1">
    <citation type="journal article" date="2021" name="PeerJ">
        <title>Extensive microbial diversity within the chicken gut microbiome revealed by metagenomics and culture.</title>
        <authorList>
            <person name="Gilroy R."/>
            <person name="Ravi A."/>
            <person name="Getino M."/>
            <person name="Pursley I."/>
            <person name="Horton D.L."/>
            <person name="Alikhan N.F."/>
            <person name="Baker D."/>
            <person name="Gharbi K."/>
            <person name="Hall N."/>
            <person name="Watson M."/>
            <person name="Adriaenssens E.M."/>
            <person name="Foster-Nyarko E."/>
            <person name="Jarju S."/>
            <person name="Secka A."/>
            <person name="Antonio M."/>
            <person name="Oren A."/>
            <person name="Chaudhuri R.R."/>
            <person name="La Ragione R."/>
            <person name="Hildebrand F."/>
            <person name="Pallen M.J."/>
        </authorList>
    </citation>
    <scope>NUCLEOTIDE SEQUENCE</scope>
    <source>
        <strain evidence="12">Gambia11-129</strain>
    </source>
</reference>
<dbReference type="GO" id="GO:0016868">
    <property type="term" value="F:intramolecular phosphotransferase activity"/>
    <property type="evidence" value="ECO:0007669"/>
    <property type="project" value="InterPro"/>
</dbReference>
<sequence length="446" mass="50644">MNAFKAYDIRGIWNKDFNCNDVYKIGLALPSLLEAPFVAVGRDVRLSSPEIHEALINGITDSGCTVYDIGLATTPMVYFATVFLKAKASVQITASHNPKEYNGLKISTTDALPVGKDTGLLELEKMMNSSLQKAEIKGEVKDASYIRDEYIKYLKTFAPDFGELNISVDCSNGMSSLIVKDILPPSCRYIYDTFDGSFPHHEPNPLEEKNCEDIKKETVRNKSDVGVIYDGDADRVMFIDEKGRFIQPDYVTAILGLYYNKKGLTGNVLVDIRTSRSTIEFLESLGFNVHIWKVGHAYAKLKIREIDAVFGGELAGHYYFRRDFFNCDSGILASLLVLSVVADLKKNGSKLSDLVDSIIKYSNTGEVNFRLERKDDAIKALLEVYRKENPLRILDFDGYRIEFDSWWFNIRKSNTEPYLRLVLEAKDEEEMLKHRKEIEEIIKAYL</sequence>
<dbReference type="GO" id="GO:0005975">
    <property type="term" value="P:carbohydrate metabolic process"/>
    <property type="evidence" value="ECO:0007669"/>
    <property type="project" value="InterPro"/>
</dbReference>
<dbReference type="PANTHER" id="PTHR43771:SF1">
    <property type="entry name" value="PHOSPHOMANNOMUTASE"/>
    <property type="match status" value="1"/>
</dbReference>
<dbReference type="PROSITE" id="PS00710">
    <property type="entry name" value="PGM_PMM"/>
    <property type="match status" value="1"/>
</dbReference>
<evidence type="ECO:0000259" key="9">
    <source>
        <dbReference type="Pfam" id="PF02878"/>
    </source>
</evidence>
<comment type="cofactor">
    <cofactor evidence="1">
        <name>Mg(2+)</name>
        <dbReference type="ChEBI" id="CHEBI:18420"/>
    </cofactor>
</comment>
<accession>A0A9D1PVM8</accession>
<dbReference type="InterPro" id="IPR036900">
    <property type="entry name" value="A-D-PHexomutase_C_sf"/>
</dbReference>
<name>A0A9D1PVM8_9SPIO</name>
<dbReference type="GO" id="GO:0000287">
    <property type="term" value="F:magnesium ion binding"/>
    <property type="evidence" value="ECO:0007669"/>
    <property type="project" value="InterPro"/>
</dbReference>
<dbReference type="InterPro" id="IPR005844">
    <property type="entry name" value="A-D-PHexomutase_a/b/a-I"/>
</dbReference>
<dbReference type="InterPro" id="IPR005846">
    <property type="entry name" value="A-D-PHexomutase_a/b/a-III"/>
</dbReference>
<dbReference type="Pfam" id="PF02879">
    <property type="entry name" value="PGM_PMM_II"/>
    <property type="match status" value="1"/>
</dbReference>
<evidence type="ECO:0000256" key="4">
    <source>
        <dbReference type="ARBA" id="ARBA00022723"/>
    </source>
</evidence>